<sequence>MRARKTFDECNLNELTIANVMNSKFENAPPSVGHQGIKLWRRATNQTSGLPPECCYIIGIICDVNVGYHWGSRTQRCCEGGCFVADFPCCFVVRVLGFVAASFLGGFGCCWSQRTTILVGVEMVDFQVVADACSWVVVHPCLQHGYVMVITSIGDLIGFLGILKNTRVFIAFISFLNQERRGPTFVGVGDEVCEVLLLDVDFDGAFRGEGDFTLGGGEGVLSSRLSSLEDSRFTYIGDHMRILAVFLLK</sequence>
<gene>
    <name evidence="1" type="ORF">Tco_1019570</name>
</gene>
<evidence type="ECO:0000313" key="2">
    <source>
        <dbReference type="Proteomes" id="UP001151760"/>
    </source>
</evidence>
<dbReference type="EMBL" id="BQNB010017867">
    <property type="protein sequence ID" value="GJT68090.1"/>
    <property type="molecule type" value="Genomic_DNA"/>
</dbReference>
<comment type="caution">
    <text evidence="1">The sequence shown here is derived from an EMBL/GenBank/DDBJ whole genome shotgun (WGS) entry which is preliminary data.</text>
</comment>
<accession>A0ABQ5FXK9</accession>
<reference evidence="1" key="2">
    <citation type="submission" date="2022-01" db="EMBL/GenBank/DDBJ databases">
        <authorList>
            <person name="Yamashiro T."/>
            <person name="Shiraishi A."/>
            <person name="Satake H."/>
            <person name="Nakayama K."/>
        </authorList>
    </citation>
    <scope>NUCLEOTIDE SEQUENCE</scope>
</reference>
<name>A0ABQ5FXK9_9ASTR</name>
<keyword evidence="2" id="KW-1185">Reference proteome</keyword>
<proteinExistence type="predicted"/>
<reference evidence="1" key="1">
    <citation type="journal article" date="2022" name="Int. J. Mol. Sci.">
        <title>Draft Genome of Tanacetum Coccineum: Genomic Comparison of Closely Related Tanacetum-Family Plants.</title>
        <authorList>
            <person name="Yamashiro T."/>
            <person name="Shiraishi A."/>
            <person name="Nakayama K."/>
            <person name="Satake H."/>
        </authorList>
    </citation>
    <scope>NUCLEOTIDE SEQUENCE</scope>
</reference>
<dbReference type="Proteomes" id="UP001151760">
    <property type="component" value="Unassembled WGS sequence"/>
</dbReference>
<evidence type="ECO:0000313" key="1">
    <source>
        <dbReference type="EMBL" id="GJT68090.1"/>
    </source>
</evidence>
<organism evidence="1 2">
    <name type="scientific">Tanacetum coccineum</name>
    <dbReference type="NCBI Taxonomy" id="301880"/>
    <lineage>
        <taxon>Eukaryota</taxon>
        <taxon>Viridiplantae</taxon>
        <taxon>Streptophyta</taxon>
        <taxon>Embryophyta</taxon>
        <taxon>Tracheophyta</taxon>
        <taxon>Spermatophyta</taxon>
        <taxon>Magnoliopsida</taxon>
        <taxon>eudicotyledons</taxon>
        <taxon>Gunneridae</taxon>
        <taxon>Pentapetalae</taxon>
        <taxon>asterids</taxon>
        <taxon>campanulids</taxon>
        <taxon>Asterales</taxon>
        <taxon>Asteraceae</taxon>
        <taxon>Asteroideae</taxon>
        <taxon>Anthemideae</taxon>
        <taxon>Anthemidinae</taxon>
        <taxon>Tanacetum</taxon>
    </lineage>
</organism>
<protein>
    <submittedName>
        <fullName evidence="1">Uncharacterized protein</fullName>
    </submittedName>
</protein>